<reference evidence="9 10" key="1">
    <citation type="submission" date="2016-06" db="EMBL/GenBank/DDBJ databases">
        <authorList>
            <person name="Kjaerup R.B."/>
            <person name="Dalgaard T.S."/>
            <person name="Juul-Madsen H.R."/>
        </authorList>
    </citation>
    <scope>NUCLEOTIDE SEQUENCE [LARGE SCALE GENOMIC DNA]</scope>
</reference>
<evidence type="ECO:0000256" key="5">
    <source>
        <dbReference type="ARBA" id="ARBA00022989"/>
    </source>
</evidence>
<comment type="subcellular location">
    <subcellularLocation>
        <location evidence="7">Membrane</location>
        <topology evidence="7">Multi-pass membrane protein</topology>
    </subcellularLocation>
</comment>
<keyword evidence="4 7" id="KW-0812">Transmembrane</keyword>
<name>A0A1X7RN78_ZYMT9</name>
<keyword evidence="10" id="KW-1185">Reference proteome</keyword>
<dbReference type="InterPro" id="IPR038869">
    <property type="entry name" value="DLT1"/>
</dbReference>
<keyword evidence="6 7" id="KW-0472">Membrane</keyword>
<feature type="transmembrane region" description="Helical" evidence="7">
    <location>
        <begin position="58"/>
        <end position="79"/>
    </location>
</feature>
<comment type="function">
    <text evidence="1 7">Required for growth under high-pressure and low-temperature conditions.</text>
</comment>
<keyword evidence="5 7" id="KW-1133">Transmembrane helix</keyword>
<evidence type="ECO:0000256" key="4">
    <source>
        <dbReference type="ARBA" id="ARBA00022692"/>
    </source>
</evidence>
<dbReference type="STRING" id="1276538.A0A1X7RN78"/>
<evidence type="ECO:0000313" key="9">
    <source>
        <dbReference type="EMBL" id="SMQ48863.1"/>
    </source>
</evidence>
<evidence type="ECO:0000256" key="6">
    <source>
        <dbReference type="ARBA" id="ARBA00023136"/>
    </source>
</evidence>
<comment type="similarity">
    <text evidence="2 7">Belongs to the DLT1 family.</text>
</comment>
<protein>
    <recommendedName>
        <fullName evidence="3 7">Defect at low temperature protein 1</fullName>
    </recommendedName>
</protein>
<evidence type="ECO:0000256" key="7">
    <source>
        <dbReference type="RuleBase" id="RU367100"/>
    </source>
</evidence>
<evidence type="ECO:0000313" key="10">
    <source>
        <dbReference type="Proteomes" id="UP000215127"/>
    </source>
</evidence>
<organism evidence="9 10">
    <name type="scientific">Zymoseptoria tritici (strain ST99CH_3D7)</name>
    <dbReference type="NCBI Taxonomy" id="1276538"/>
    <lineage>
        <taxon>Eukaryota</taxon>
        <taxon>Fungi</taxon>
        <taxon>Dikarya</taxon>
        <taxon>Ascomycota</taxon>
        <taxon>Pezizomycotina</taxon>
        <taxon>Dothideomycetes</taxon>
        <taxon>Dothideomycetidae</taxon>
        <taxon>Mycosphaerellales</taxon>
        <taxon>Mycosphaerellaceae</taxon>
        <taxon>Zymoseptoria</taxon>
    </lineage>
</organism>
<evidence type="ECO:0000256" key="3">
    <source>
        <dbReference type="ARBA" id="ARBA00021353"/>
    </source>
</evidence>
<dbReference type="AlphaFoldDB" id="A0A1X7RN78"/>
<feature type="region of interest" description="Disordered" evidence="8">
    <location>
        <begin position="316"/>
        <end position="362"/>
    </location>
</feature>
<feature type="compositionally biased region" description="Basic and acidic residues" evidence="8">
    <location>
        <begin position="320"/>
        <end position="335"/>
    </location>
</feature>
<dbReference type="GO" id="GO:0016020">
    <property type="term" value="C:membrane"/>
    <property type="evidence" value="ECO:0007669"/>
    <property type="project" value="UniProtKB-SubCell"/>
</dbReference>
<evidence type="ECO:0000256" key="1">
    <source>
        <dbReference type="ARBA" id="ARBA00002489"/>
    </source>
</evidence>
<dbReference type="Proteomes" id="UP000215127">
    <property type="component" value="Chromosome 3"/>
</dbReference>
<dbReference type="PANTHER" id="PTHR40021:SF1">
    <property type="entry name" value="DEFECT AT LOW TEMPERATURE PROTEIN 1"/>
    <property type="match status" value="1"/>
</dbReference>
<dbReference type="PANTHER" id="PTHR40021">
    <property type="entry name" value="DEFECT AT LOW TEMPERATURE PROTEIN 1"/>
    <property type="match status" value="1"/>
</dbReference>
<dbReference type="EMBL" id="LT853694">
    <property type="protein sequence ID" value="SMQ48863.1"/>
    <property type="molecule type" value="Genomic_DNA"/>
</dbReference>
<sequence>MLNIGRKKNGRRGILRFRIPIFRVFYSLTYTILYLITLVFLAITPVSMIWSTIDQRTLQYTFMIGGTSVLTLIIAIFIYSSRLYTNRSVLSAVGKPYVPIEDGEVSNMVRRMIVKQLKRSAVIAWEGRPRDLYGEILRAEQEGLLPAESGESTREEYTVGSVIRVDPQNPPWGDIQHAGWSSPSHNSNNKYPGVQFAEVVAELPNLIEARAVSLAPSDPNVTPVHGAIQPADAVVVELLQRPANMAMREYLLQLSYLGLIQPPQLGHKFLSLYESARFSGQPTTTEEFNDLMTAFAALLSGMESLDKRIVEEIRIQNGDKNSDHDDYPSIPEKQKSVAVSPTPYSPASSLISPVTAREDRSRAATPYLQAMESEESMRSVIHNSPDLIDVSVSPPRSDMASLHGGQTPSEASLHSDAGSVVRHRPDDFDS</sequence>
<proteinExistence type="inferred from homology"/>
<feature type="transmembrane region" description="Helical" evidence="7">
    <location>
        <begin position="21"/>
        <end position="46"/>
    </location>
</feature>
<evidence type="ECO:0000256" key="8">
    <source>
        <dbReference type="SAM" id="MobiDB-lite"/>
    </source>
</evidence>
<feature type="region of interest" description="Disordered" evidence="8">
    <location>
        <begin position="375"/>
        <end position="430"/>
    </location>
</feature>
<accession>A0A1X7RN78</accession>
<gene>
    <name evidence="7" type="primary">DLT1</name>
    <name evidence="9" type="ORF">ZT3D7_G4013</name>
</gene>
<evidence type="ECO:0000256" key="2">
    <source>
        <dbReference type="ARBA" id="ARBA00005550"/>
    </source>
</evidence>